<dbReference type="EMBL" id="DS985242">
    <property type="protein sequence ID" value="EDV28330.1"/>
    <property type="molecule type" value="Genomic_DNA"/>
</dbReference>
<evidence type="ECO:0000256" key="11">
    <source>
        <dbReference type="ARBA" id="ARBA00023125"/>
    </source>
</evidence>
<accession>B3RQE4</accession>
<dbReference type="SUPFAM" id="SSF74784">
    <property type="entry name" value="Translin"/>
    <property type="match status" value="1"/>
</dbReference>
<keyword evidence="9" id="KW-0378">Hydrolase</keyword>
<keyword evidence="6" id="KW-0963">Cytoplasm</keyword>
<evidence type="ECO:0000256" key="16">
    <source>
        <dbReference type="PIRSR" id="PIRSR602848-1"/>
    </source>
</evidence>
<evidence type="ECO:0000256" key="12">
    <source>
        <dbReference type="ARBA" id="ARBA00023242"/>
    </source>
</evidence>
<dbReference type="Pfam" id="PF01997">
    <property type="entry name" value="Translin"/>
    <property type="match status" value="1"/>
</dbReference>
<evidence type="ECO:0000256" key="2">
    <source>
        <dbReference type="ARBA" id="ARBA00004496"/>
    </source>
</evidence>
<dbReference type="GeneID" id="6751379"/>
<dbReference type="PhylomeDB" id="B3RQE4"/>
<evidence type="ECO:0000256" key="14">
    <source>
        <dbReference type="ARBA" id="ARBA00025410"/>
    </source>
</evidence>
<dbReference type="InterPro" id="IPR002848">
    <property type="entry name" value="Translin_fam"/>
</dbReference>
<evidence type="ECO:0000256" key="15">
    <source>
        <dbReference type="ARBA" id="ARBA00030513"/>
    </source>
</evidence>
<feature type="binding site" evidence="16">
    <location>
        <position position="128"/>
    </location>
    <ligand>
        <name>Mg(2+)</name>
        <dbReference type="ChEBI" id="CHEBI:18420"/>
    </ligand>
</feature>
<dbReference type="AlphaFoldDB" id="B3RQE4"/>
<dbReference type="CDD" id="cd14819">
    <property type="entry name" value="Translin"/>
    <property type="match status" value="1"/>
</dbReference>
<dbReference type="GO" id="GO:0046872">
    <property type="term" value="F:metal ion binding"/>
    <property type="evidence" value="ECO:0007669"/>
    <property type="project" value="UniProtKB-KW"/>
</dbReference>
<keyword evidence="16" id="KW-0460">Magnesium</keyword>
<dbReference type="GO" id="GO:0004519">
    <property type="term" value="F:endonuclease activity"/>
    <property type="evidence" value="ECO:0007669"/>
    <property type="project" value="UniProtKB-KW"/>
</dbReference>
<dbReference type="Gene3D" id="1.20.58.200">
    <property type="entry name" value="Translin, domain 2"/>
    <property type="match status" value="1"/>
</dbReference>
<evidence type="ECO:0000256" key="9">
    <source>
        <dbReference type="ARBA" id="ARBA00022801"/>
    </source>
</evidence>
<dbReference type="FunFam" id="1.20.58.200:FF:000002">
    <property type="entry name" value="Putative translin"/>
    <property type="match status" value="1"/>
</dbReference>
<dbReference type="Proteomes" id="UP000009022">
    <property type="component" value="Unassembled WGS sequence"/>
</dbReference>
<keyword evidence="16" id="KW-0479">Metal-binding</keyword>
<evidence type="ECO:0000256" key="13">
    <source>
        <dbReference type="ARBA" id="ARBA00025374"/>
    </source>
</evidence>
<dbReference type="GO" id="GO:0005737">
    <property type="term" value="C:cytoplasm"/>
    <property type="evidence" value="ECO:0000318"/>
    <property type="project" value="GO_Central"/>
</dbReference>
<gene>
    <name evidence="17" type="ORF">TRIADDRAFT_20923</name>
</gene>
<reference evidence="17 18" key="1">
    <citation type="journal article" date="2008" name="Nature">
        <title>The Trichoplax genome and the nature of placozoans.</title>
        <authorList>
            <person name="Srivastava M."/>
            <person name="Begovic E."/>
            <person name="Chapman J."/>
            <person name="Putnam N.H."/>
            <person name="Hellsten U."/>
            <person name="Kawashima T."/>
            <person name="Kuo A."/>
            <person name="Mitros T."/>
            <person name="Salamov A."/>
            <person name="Carpenter M.L."/>
            <person name="Signorovitch A.Y."/>
            <person name="Moreno M.A."/>
            <person name="Kamm K."/>
            <person name="Grimwood J."/>
            <person name="Schmutz J."/>
            <person name="Shapiro H."/>
            <person name="Grigoriev I.V."/>
            <person name="Buss L.W."/>
            <person name="Schierwater B."/>
            <person name="Dellaporta S.L."/>
            <person name="Rokhsar D.S."/>
        </authorList>
    </citation>
    <scope>NUCLEOTIDE SEQUENCE [LARGE SCALE GENOMIC DNA]</scope>
    <source>
        <strain evidence="17 18">Grell-BS-1999</strain>
    </source>
</reference>
<dbReference type="GO" id="GO:0003697">
    <property type="term" value="F:single-stranded DNA binding"/>
    <property type="evidence" value="ECO:0007669"/>
    <property type="project" value="InterPro"/>
</dbReference>
<dbReference type="PANTHER" id="PTHR10741">
    <property type="entry name" value="TRANSLIN AND TRANSLIN ASSOCIATED PROTEIN X"/>
    <property type="match status" value="1"/>
</dbReference>
<evidence type="ECO:0000256" key="8">
    <source>
        <dbReference type="ARBA" id="ARBA00022759"/>
    </source>
</evidence>
<dbReference type="InterPro" id="IPR033956">
    <property type="entry name" value="Translin"/>
</dbReference>
<dbReference type="GO" id="GO:0016787">
    <property type="term" value="F:hydrolase activity"/>
    <property type="evidence" value="ECO:0007669"/>
    <property type="project" value="UniProtKB-KW"/>
</dbReference>
<comment type="subcellular location">
    <subcellularLocation>
        <location evidence="2">Cytoplasm</location>
    </subcellularLocation>
    <subcellularLocation>
        <location evidence="1">Nucleus</location>
    </subcellularLocation>
</comment>
<dbReference type="OrthoDB" id="829at2759"/>
<dbReference type="InterPro" id="IPR016068">
    <property type="entry name" value="Translin_N"/>
</dbReference>
<dbReference type="Gene3D" id="1.20.58.190">
    <property type="entry name" value="Translin, domain 1"/>
    <property type="match status" value="1"/>
</dbReference>
<keyword evidence="7" id="KW-0540">Nuclease</keyword>
<evidence type="ECO:0000256" key="6">
    <source>
        <dbReference type="ARBA" id="ARBA00022490"/>
    </source>
</evidence>
<comment type="similarity">
    <text evidence="3">Belongs to the translin family.</text>
</comment>
<organism evidence="17 18">
    <name type="scientific">Trichoplax adhaerens</name>
    <name type="common">Trichoplax reptans</name>
    <dbReference type="NCBI Taxonomy" id="10228"/>
    <lineage>
        <taxon>Eukaryota</taxon>
        <taxon>Metazoa</taxon>
        <taxon>Placozoa</taxon>
        <taxon>Uniplacotomia</taxon>
        <taxon>Trichoplacea</taxon>
        <taxon>Trichoplacidae</taxon>
        <taxon>Trichoplax</taxon>
    </lineage>
</organism>
<protein>
    <recommendedName>
        <fullName evidence="5">Translin</fullName>
    </recommendedName>
    <alternativeName>
        <fullName evidence="15">Component 3 of promoter of RISC</fullName>
    </alternativeName>
</protein>
<dbReference type="GO" id="GO:0016070">
    <property type="term" value="P:RNA metabolic process"/>
    <property type="evidence" value="ECO:0007669"/>
    <property type="project" value="InterPro"/>
</dbReference>
<dbReference type="FunFam" id="1.20.58.190:FF:000001">
    <property type="entry name" value="Translin"/>
    <property type="match status" value="1"/>
</dbReference>
<sequence length="199" mass="22988">QVKAAVDKLEATSEAIFNELQNFHQNTTADYVTEICNHARKLFSKVKEDITGLQKTFPLSDYYRYADHWHHIMQNLVFQCSLIIYMEEDTLVTRDQVAQLLGVSTDKADGFHITLEDYLQGVLLLPAELTRIAVNCVIHEDYQRPIKIASFLSQLNAAYKMLNLKNDALRRKYDGLKYEVKKAEGIVYDMKIRRLIPSS</sequence>
<comment type="function">
    <text evidence="13">DNA-binding protein that specifically recognizes consensus sequences at the breakpoint junctions in chromosomal translocations, mostly involving immunoglobulin (Ig)/T-cell receptor gene segments. Seems to recognize single-stranded DNA ends generated by staggered breaks occurring at recombination hot spots.</text>
</comment>
<dbReference type="RefSeq" id="XP_002110164.1">
    <property type="nucleotide sequence ID" value="XM_002110128.1"/>
</dbReference>
<dbReference type="CTD" id="6751379"/>
<dbReference type="InterPro" id="IPR016069">
    <property type="entry name" value="Translin_C"/>
</dbReference>
<evidence type="ECO:0000256" key="7">
    <source>
        <dbReference type="ARBA" id="ARBA00022722"/>
    </source>
</evidence>
<evidence type="ECO:0000256" key="4">
    <source>
        <dbReference type="ARBA" id="ARBA00011685"/>
    </source>
</evidence>
<evidence type="ECO:0000313" key="18">
    <source>
        <dbReference type="Proteomes" id="UP000009022"/>
    </source>
</evidence>
<evidence type="ECO:0000256" key="5">
    <source>
        <dbReference type="ARBA" id="ARBA00022196"/>
    </source>
</evidence>
<dbReference type="GO" id="GO:0043565">
    <property type="term" value="F:sequence-specific DNA binding"/>
    <property type="evidence" value="ECO:0007669"/>
    <property type="project" value="InterPro"/>
</dbReference>
<dbReference type="InParanoid" id="B3RQE4"/>
<evidence type="ECO:0000256" key="10">
    <source>
        <dbReference type="ARBA" id="ARBA00022884"/>
    </source>
</evidence>
<dbReference type="GO" id="GO:0005634">
    <property type="term" value="C:nucleus"/>
    <property type="evidence" value="ECO:0000318"/>
    <property type="project" value="GO_Central"/>
</dbReference>
<dbReference type="GO" id="GO:0003723">
    <property type="term" value="F:RNA binding"/>
    <property type="evidence" value="ECO:0000318"/>
    <property type="project" value="GO_Central"/>
</dbReference>
<name>B3RQE4_TRIAD</name>
<evidence type="ECO:0000313" key="17">
    <source>
        <dbReference type="EMBL" id="EDV28330.1"/>
    </source>
</evidence>
<comment type="function">
    <text evidence="14">Exhibits both single-stranded and double-stranded endoribonuclease activity. May act as an activator of RNA-induced silencing complex (RISC) by facilitating endonucleolytic cleavage of the siRNA passenger strand.</text>
</comment>
<dbReference type="eggNOG" id="KOG3067">
    <property type="taxonomic scope" value="Eukaryota"/>
</dbReference>
<dbReference type="STRING" id="10228.B3RQE4"/>
<keyword evidence="8" id="KW-0255">Endonuclease</keyword>
<dbReference type="KEGG" id="tad:TRIADDRAFT_20923"/>
<keyword evidence="18" id="KW-1185">Reference proteome</keyword>
<feature type="non-terminal residue" evidence="17">
    <location>
        <position position="1"/>
    </location>
</feature>
<dbReference type="InterPro" id="IPR036081">
    <property type="entry name" value="Translin_sf"/>
</dbReference>
<dbReference type="OMA" id="AHGMEYW"/>
<evidence type="ECO:0000256" key="3">
    <source>
        <dbReference type="ARBA" id="ARBA00005902"/>
    </source>
</evidence>
<proteinExistence type="inferred from homology"/>
<comment type="subunit">
    <text evidence="4">Ring-shaped heterooctamer of six TSN and two TSNAX subunits, DNA/RNA binding occurs inside the ring.</text>
</comment>
<keyword evidence="11" id="KW-0238">DNA-binding</keyword>
<evidence type="ECO:0000256" key="1">
    <source>
        <dbReference type="ARBA" id="ARBA00004123"/>
    </source>
</evidence>
<dbReference type="HOGENOM" id="CLU_079179_2_0_1"/>
<keyword evidence="12" id="KW-0539">Nucleus</keyword>
<keyword evidence="10" id="KW-0694">RNA-binding</keyword>